<evidence type="ECO:0000256" key="1">
    <source>
        <dbReference type="ARBA" id="ARBA00022679"/>
    </source>
</evidence>
<protein>
    <recommendedName>
        <fullName evidence="4">Sulfotransferase</fullName>
    </recommendedName>
</protein>
<proteinExistence type="predicted"/>
<dbReference type="Gene3D" id="3.40.50.300">
    <property type="entry name" value="P-loop containing nucleotide triphosphate hydrolases"/>
    <property type="match status" value="1"/>
</dbReference>
<dbReference type="InterPro" id="IPR027417">
    <property type="entry name" value="P-loop_NTPase"/>
</dbReference>
<evidence type="ECO:0000313" key="3">
    <source>
        <dbReference type="Proteomes" id="UP000035721"/>
    </source>
</evidence>
<accession>A0A077M237</accession>
<dbReference type="EMBL" id="CAJB01000336">
    <property type="protein sequence ID" value="CCH79117.1"/>
    <property type="molecule type" value="Genomic_DNA"/>
</dbReference>
<keyword evidence="1" id="KW-0808">Transferase</keyword>
<keyword evidence="3" id="KW-1185">Reference proteome</keyword>
<dbReference type="Proteomes" id="UP000035721">
    <property type="component" value="Unassembled WGS sequence"/>
</dbReference>
<name>A0A077M237_9MICO</name>
<dbReference type="AlphaFoldDB" id="A0A077M237"/>
<dbReference type="GO" id="GO:0008476">
    <property type="term" value="F:protein-tyrosine sulfotransferase activity"/>
    <property type="evidence" value="ECO:0007669"/>
    <property type="project" value="InterPro"/>
</dbReference>
<evidence type="ECO:0000313" key="2">
    <source>
        <dbReference type="EMBL" id="CCH79117.1"/>
    </source>
</evidence>
<dbReference type="PANTHER" id="PTHR12788">
    <property type="entry name" value="PROTEIN-TYROSINE SULFOTRANSFERASE 2"/>
    <property type="match status" value="1"/>
</dbReference>
<dbReference type="SUPFAM" id="SSF52540">
    <property type="entry name" value="P-loop containing nucleoside triphosphate hydrolases"/>
    <property type="match status" value="1"/>
</dbReference>
<organism evidence="2 3">
    <name type="scientific">Nostocoides japonicum T1-X7</name>
    <dbReference type="NCBI Taxonomy" id="1194083"/>
    <lineage>
        <taxon>Bacteria</taxon>
        <taxon>Bacillati</taxon>
        <taxon>Actinomycetota</taxon>
        <taxon>Actinomycetes</taxon>
        <taxon>Micrococcales</taxon>
        <taxon>Intrasporangiaceae</taxon>
        <taxon>Nostocoides</taxon>
    </lineage>
</organism>
<comment type="caution">
    <text evidence="2">The sequence shown here is derived from an EMBL/GenBank/DDBJ whole genome shotgun (WGS) entry which is preliminary data.</text>
</comment>
<dbReference type="STRING" id="1194083.BN12_4000009"/>
<sequence length="277" mass="30964">MSTDQRLVFVGGLHRSGTTPLARALARHPEISGLSNTGVKEDEGQHLQPVYPKAKTYRGSGRFALDPRAHLTEDSPLATPDAGSRMRAAWDPFWDLSSQVLVEKSPPNLIMGRFLQKVFPGSALIVVVRNPVVVALSNKKWRRLLTRDLRRYTTLSALVANWVAAHETLRADAPHIENLHVLCYEDLVASPELELARIQEFLGLDTPIPTDSISSDRSDSYVQWWDDLRSPFRPGGVQRRLIERRYRGTIAGFGYDVGDLTVADSSRLLHPSKAQHT</sequence>
<dbReference type="Pfam" id="PF13469">
    <property type="entry name" value="Sulfotransfer_3"/>
    <property type="match status" value="1"/>
</dbReference>
<gene>
    <name evidence="2" type="ORF">BN12_4000009</name>
</gene>
<evidence type="ECO:0008006" key="4">
    <source>
        <dbReference type="Google" id="ProtNLM"/>
    </source>
</evidence>
<dbReference type="PANTHER" id="PTHR12788:SF10">
    <property type="entry name" value="PROTEIN-TYROSINE SULFOTRANSFERASE"/>
    <property type="match status" value="1"/>
</dbReference>
<dbReference type="RefSeq" id="WP_083454865.1">
    <property type="nucleotide sequence ID" value="NZ_HF570958.1"/>
</dbReference>
<dbReference type="OrthoDB" id="9777890at2"/>
<reference evidence="2 3" key="1">
    <citation type="journal article" date="2013" name="ISME J.">
        <title>A metabolic model for members of the genus Tetrasphaera involved in enhanced biological phosphorus removal.</title>
        <authorList>
            <person name="Kristiansen R."/>
            <person name="Nguyen H.T.T."/>
            <person name="Saunders A.M."/>
            <person name="Nielsen J.L."/>
            <person name="Wimmer R."/>
            <person name="Le V.Q."/>
            <person name="McIlroy S.J."/>
            <person name="Petrovski S."/>
            <person name="Seviour R.J."/>
            <person name="Calteau A."/>
            <person name="Nielsen K.L."/>
            <person name="Nielsen P.H."/>
        </authorList>
    </citation>
    <scope>NUCLEOTIDE SEQUENCE [LARGE SCALE GENOMIC DNA]</scope>
    <source>
        <strain evidence="2 3">T1-X7</strain>
    </source>
</reference>
<dbReference type="InterPro" id="IPR026634">
    <property type="entry name" value="TPST-like"/>
</dbReference>